<evidence type="ECO:0000313" key="1">
    <source>
        <dbReference type="EMBL" id="PVH64828.1"/>
    </source>
</evidence>
<organism evidence="1">
    <name type="scientific">Panicum hallii</name>
    <dbReference type="NCBI Taxonomy" id="206008"/>
    <lineage>
        <taxon>Eukaryota</taxon>
        <taxon>Viridiplantae</taxon>
        <taxon>Streptophyta</taxon>
        <taxon>Embryophyta</taxon>
        <taxon>Tracheophyta</taxon>
        <taxon>Spermatophyta</taxon>
        <taxon>Magnoliopsida</taxon>
        <taxon>Liliopsida</taxon>
        <taxon>Poales</taxon>
        <taxon>Poaceae</taxon>
        <taxon>PACMAD clade</taxon>
        <taxon>Panicoideae</taxon>
        <taxon>Panicodae</taxon>
        <taxon>Paniceae</taxon>
        <taxon>Panicinae</taxon>
        <taxon>Panicum</taxon>
        <taxon>Panicum sect. Panicum</taxon>
    </lineage>
</organism>
<dbReference type="AlphaFoldDB" id="A0A2T8KRM8"/>
<dbReference type="EMBL" id="CM008047">
    <property type="protein sequence ID" value="PVH64828.1"/>
    <property type="molecule type" value="Genomic_DNA"/>
</dbReference>
<evidence type="ECO:0008006" key="2">
    <source>
        <dbReference type="Google" id="ProtNLM"/>
    </source>
</evidence>
<dbReference type="PANTHER" id="PTHR36617">
    <property type="entry name" value="PROTEIN, PUTATIVE-RELATED"/>
    <property type="match status" value="1"/>
</dbReference>
<dbReference type="PANTHER" id="PTHR36617:SF8">
    <property type="entry name" value="OS10G0457800 PROTEIN"/>
    <property type="match status" value="1"/>
</dbReference>
<accession>A0A2T8KRM8</accession>
<proteinExistence type="predicted"/>
<gene>
    <name evidence="1" type="ORF">PAHAL_2G364400</name>
</gene>
<dbReference type="Proteomes" id="UP000243499">
    <property type="component" value="Chromosome 2"/>
</dbReference>
<dbReference type="Gramene" id="PVH64828">
    <property type="protein sequence ID" value="PVH64828"/>
    <property type="gene ID" value="PAHAL_2G364400"/>
</dbReference>
<sequence length="157" mass="18704">MARRCRSEKARIRKGTVVTLGNGEKASFWQSTWLNEQAPMDRFPDLFKWAWRKNKTVKEELQNQNWTRGLWRMQTSEEMASFVELWDLVQNVQLTDEQDRNTWRWTTDGIYTAKSAYNAQFHGSFNTFGEEDIWRAEAEGNHKFFAWLLIQCRQVTG</sequence>
<reference evidence="1" key="1">
    <citation type="submission" date="2018-04" db="EMBL/GenBank/DDBJ databases">
        <title>WGS assembly of Panicum hallii.</title>
        <authorList>
            <person name="Lovell J."/>
            <person name="Jenkins J."/>
            <person name="Lowry D."/>
            <person name="Mamidi S."/>
            <person name="Sreedasyam A."/>
            <person name="Weng X."/>
            <person name="Barry K."/>
            <person name="Bonette J."/>
            <person name="Campitelli B."/>
            <person name="Daum C."/>
            <person name="Gordon S."/>
            <person name="Gould B."/>
            <person name="Lipzen A."/>
            <person name="Macqueen A."/>
            <person name="Palacio-Mejia J."/>
            <person name="Plott C."/>
            <person name="Shakirov E."/>
            <person name="Shu S."/>
            <person name="Yoshinaga Y."/>
            <person name="Zane M."/>
            <person name="Rokhsar D."/>
            <person name="Grimwood J."/>
            <person name="Schmutz J."/>
            <person name="Juenger T."/>
        </authorList>
    </citation>
    <scope>NUCLEOTIDE SEQUENCE [LARGE SCALE GENOMIC DNA]</scope>
    <source>
        <strain evidence="1">FIL2</strain>
    </source>
</reference>
<name>A0A2T8KRM8_9POAL</name>
<protein>
    <recommendedName>
        <fullName evidence="2">Reverse transcriptase zinc-binding domain-containing protein</fullName>
    </recommendedName>
</protein>